<evidence type="ECO:0000313" key="2">
    <source>
        <dbReference type="EMBL" id="CAD7431344.1"/>
    </source>
</evidence>
<reference evidence="2" key="1">
    <citation type="submission" date="2020-11" db="EMBL/GenBank/DDBJ databases">
        <authorList>
            <person name="Tran Van P."/>
        </authorList>
    </citation>
    <scope>NUCLEOTIDE SEQUENCE</scope>
</reference>
<sequence length="225" mass="24211">MRLSKSPGFSEKKHFLLASVILFAQLFQNASLQGLSIEDVEIVPLDVEPGALGEDGGVDVFGNLSSGDGEGRRGEIRMGVDLEETVEEVPGSRPKEDVEQVGVPETPDIAVNPESVEPKIESKTQNFEIYDYSNYDRAGSMQLKIRSAVDEETVQNDSDNSSSTPQDHSSSTSSTTSTTSTTAPNSAVTETPAQPEIEVMTISYMAFILTEQTPSVGEDGVNFRG</sequence>
<evidence type="ECO:0000256" key="1">
    <source>
        <dbReference type="SAM" id="MobiDB-lite"/>
    </source>
</evidence>
<gene>
    <name evidence="2" type="ORF">TMSB3V08_LOCUS8082</name>
</gene>
<feature type="region of interest" description="Disordered" evidence="1">
    <location>
        <begin position="149"/>
        <end position="194"/>
    </location>
</feature>
<protein>
    <submittedName>
        <fullName evidence="2">Uncharacterized protein</fullName>
    </submittedName>
</protein>
<name>A0A7R9ECC7_9NEOP</name>
<feature type="compositionally biased region" description="Low complexity" evidence="1">
    <location>
        <begin position="158"/>
        <end position="187"/>
    </location>
</feature>
<dbReference type="EMBL" id="OB794927">
    <property type="protein sequence ID" value="CAD7431344.1"/>
    <property type="molecule type" value="Genomic_DNA"/>
</dbReference>
<proteinExistence type="predicted"/>
<dbReference type="AlphaFoldDB" id="A0A7R9ECC7"/>
<accession>A0A7R9ECC7</accession>
<organism evidence="2">
    <name type="scientific">Timema monikensis</name>
    <dbReference type="NCBI Taxonomy" id="170555"/>
    <lineage>
        <taxon>Eukaryota</taxon>
        <taxon>Metazoa</taxon>
        <taxon>Ecdysozoa</taxon>
        <taxon>Arthropoda</taxon>
        <taxon>Hexapoda</taxon>
        <taxon>Insecta</taxon>
        <taxon>Pterygota</taxon>
        <taxon>Neoptera</taxon>
        <taxon>Polyneoptera</taxon>
        <taxon>Phasmatodea</taxon>
        <taxon>Timematodea</taxon>
        <taxon>Timematoidea</taxon>
        <taxon>Timematidae</taxon>
        <taxon>Timema</taxon>
    </lineage>
</organism>